<dbReference type="STRING" id="388950.GCA_001611675_03617"/>
<accession>A0A1I7FUX5</accession>
<organism evidence="2 3">
    <name type="scientific">Pontibacter akesuensis</name>
    <dbReference type="NCBI Taxonomy" id="388950"/>
    <lineage>
        <taxon>Bacteria</taxon>
        <taxon>Pseudomonadati</taxon>
        <taxon>Bacteroidota</taxon>
        <taxon>Cytophagia</taxon>
        <taxon>Cytophagales</taxon>
        <taxon>Hymenobacteraceae</taxon>
        <taxon>Pontibacter</taxon>
    </lineage>
</organism>
<dbReference type="Proteomes" id="UP000182491">
    <property type="component" value="Unassembled WGS sequence"/>
</dbReference>
<gene>
    <name evidence="2" type="ORF">SAMN04487941_0482</name>
</gene>
<dbReference type="Gene3D" id="2.60.40.10">
    <property type="entry name" value="Immunoglobulins"/>
    <property type="match status" value="1"/>
</dbReference>
<dbReference type="InterPro" id="IPR012334">
    <property type="entry name" value="Pectin_lyas_fold"/>
</dbReference>
<dbReference type="SMART" id="SM00710">
    <property type="entry name" value="PbH1"/>
    <property type="match status" value="8"/>
</dbReference>
<dbReference type="Pfam" id="PF13229">
    <property type="entry name" value="Beta_helix"/>
    <property type="match status" value="1"/>
</dbReference>
<keyword evidence="3" id="KW-1185">Reference proteome</keyword>
<name>A0A1I7FUX5_9BACT</name>
<reference evidence="3" key="1">
    <citation type="submission" date="2016-10" db="EMBL/GenBank/DDBJ databases">
        <authorList>
            <person name="Varghese N."/>
        </authorList>
    </citation>
    <scope>NUCLEOTIDE SEQUENCE [LARGE SCALE GENOMIC DNA]</scope>
    <source>
        <strain evidence="3">DSM 18820</strain>
    </source>
</reference>
<feature type="domain" description="Right handed beta helix" evidence="1">
    <location>
        <begin position="219"/>
        <end position="362"/>
    </location>
</feature>
<dbReference type="InterPro" id="IPR039448">
    <property type="entry name" value="Beta_helix"/>
</dbReference>
<dbReference type="InterPro" id="IPR006626">
    <property type="entry name" value="PbH1"/>
</dbReference>
<dbReference type="InterPro" id="IPR013783">
    <property type="entry name" value="Ig-like_fold"/>
</dbReference>
<evidence type="ECO:0000313" key="2">
    <source>
        <dbReference type="EMBL" id="SFU39963.1"/>
    </source>
</evidence>
<evidence type="ECO:0000259" key="1">
    <source>
        <dbReference type="Pfam" id="PF13229"/>
    </source>
</evidence>
<proteinExistence type="predicted"/>
<dbReference type="SUPFAM" id="SSF51126">
    <property type="entry name" value="Pectin lyase-like"/>
    <property type="match status" value="1"/>
</dbReference>
<dbReference type="EMBL" id="FPCA01000001">
    <property type="protein sequence ID" value="SFU39963.1"/>
    <property type="molecule type" value="Genomic_DNA"/>
</dbReference>
<protein>
    <submittedName>
        <fullName evidence="2">Right handed beta helix region</fullName>
    </submittedName>
</protein>
<evidence type="ECO:0000313" key="3">
    <source>
        <dbReference type="Proteomes" id="UP000182491"/>
    </source>
</evidence>
<dbReference type="Gene3D" id="2.160.20.10">
    <property type="entry name" value="Single-stranded right-handed beta-helix, Pectin lyase-like"/>
    <property type="match status" value="1"/>
</dbReference>
<sequence>MMGMGVPSAMAETYYISPQGNDGANSGTSLEQPWQTITKVNATRFAPGDTILFKGGATFQGSIQFLPGAGGTADKPIVLSSYGTGKAIISSGTLPGLKVYNAAGFKVVNLIFEGSGQWKDAQSHGIDFYMDLPNNTRLDFIAIDSVEVSGYRLTGISVGSWKGASGYDNISITNSSVHDNGDAGIATYAEATLGHRNLYVGYNKVYNNSGLPEKTDLHSGNGILVGGVDGAVVEFCEAYNNGWLNAWTTGGPVGIWGYHCNNLVIQYNESHHNKTGTTKDGGGFDIDGGCTDCTMQYNYSHDNEGAGYLVAQYVNAPPMKGVTIRYNISENDGRSNGYGAIHLWSSGANGGIQDLHIYNNTVYLSPAESGDPKALYVQEGGKTVAYIRNNIFQTTGGLEVVQAQQTSDLRLEGNNYWAGEGNLKINWNGSTYTSLTDWRAATGQEMLPDSAVGLTVAPLLKKPGQGIILADPRKLHTLTGYELQDTSWLIGKGLDLQKLYSIAVGPVDFFGNDLTSRKAFSIGAHQPEVVPLPVTFVSFRVYRKGNRVELAWETATEQNNKGFEVEVSEDGQQFRPIGFVPSKSPDSQVRQAYNFTHANPGKKGTRYYRLKQLDLDDTTAYSTVCVVEVRAEGNGMIIYPNPFEQDFLLQIYSDENQKLHLALSGMKGRKLLEQTLQLQEGNNFIRIAPANLKEGTLFLLSATFGGETHQVKMFKR</sequence>
<dbReference type="AlphaFoldDB" id="A0A1I7FUX5"/>
<dbReference type="InterPro" id="IPR011050">
    <property type="entry name" value="Pectin_lyase_fold/virulence"/>
</dbReference>